<proteinExistence type="predicted"/>
<name>A0ABP8TZK4_9ACTN</name>
<accession>A0ABP8TZK4</accession>
<protein>
    <recommendedName>
        <fullName evidence="4">Peptidase inhibitor family I36</fullName>
    </recommendedName>
</protein>
<dbReference type="Proteomes" id="UP001501442">
    <property type="component" value="Unassembled WGS sequence"/>
</dbReference>
<dbReference type="Pfam" id="PF03995">
    <property type="entry name" value="Inhibitor_I36"/>
    <property type="match status" value="1"/>
</dbReference>
<keyword evidence="1" id="KW-0732">Signal</keyword>
<evidence type="ECO:0000313" key="2">
    <source>
        <dbReference type="EMBL" id="GAA4620357.1"/>
    </source>
</evidence>
<sequence>MAVAAVALCAGSAVSVMPAQAAGGYTGCQANSVCLYQNAAGMGAVLNISISSLKTSGWVNLTNRTMSNGWSANDQVSSIWVNSSSAACVNLATDINGGGSHWYWGSGKGGRLDQVPYNDQFSSVKYMSCT</sequence>
<dbReference type="EMBL" id="BAABHK010000001">
    <property type="protein sequence ID" value="GAA4620357.1"/>
    <property type="molecule type" value="Genomic_DNA"/>
</dbReference>
<evidence type="ECO:0000313" key="3">
    <source>
        <dbReference type="Proteomes" id="UP001501442"/>
    </source>
</evidence>
<comment type="caution">
    <text evidence="2">The sequence shown here is derived from an EMBL/GenBank/DDBJ whole genome shotgun (WGS) entry which is preliminary data.</text>
</comment>
<keyword evidence="3" id="KW-1185">Reference proteome</keyword>
<dbReference type="RefSeq" id="WP_345428700.1">
    <property type="nucleotide sequence ID" value="NZ_BAABHK010000001.1"/>
</dbReference>
<dbReference type="Gene3D" id="2.60.20.10">
    <property type="entry name" value="Crystallins"/>
    <property type="match status" value="1"/>
</dbReference>
<feature type="chain" id="PRO_5046689293" description="Peptidase inhibitor family I36" evidence="1">
    <location>
        <begin position="22"/>
        <end position="130"/>
    </location>
</feature>
<gene>
    <name evidence="2" type="ORF">GCM10023196_004020</name>
</gene>
<evidence type="ECO:0000256" key="1">
    <source>
        <dbReference type="SAM" id="SignalP"/>
    </source>
</evidence>
<reference evidence="3" key="1">
    <citation type="journal article" date="2019" name="Int. J. Syst. Evol. Microbiol.">
        <title>The Global Catalogue of Microorganisms (GCM) 10K type strain sequencing project: providing services to taxonomists for standard genome sequencing and annotation.</title>
        <authorList>
            <consortium name="The Broad Institute Genomics Platform"/>
            <consortium name="The Broad Institute Genome Sequencing Center for Infectious Disease"/>
            <person name="Wu L."/>
            <person name="Ma J."/>
        </authorList>
    </citation>
    <scope>NUCLEOTIDE SEQUENCE [LARGE SCALE GENOMIC DNA]</scope>
    <source>
        <strain evidence="3">JCM 17939</strain>
    </source>
</reference>
<feature type="signal peptide" evidence="1">
    <location>
        <begin position="1"/>
        <end position="21"/>
    </location>
</feature>
<evidence type="ECO:0008006" key="4">
    <source>
        <dbReference type="Google" id="ProtNLM"/>
    </source>
</evidence>
<organism evidence="2 3">
    <name type="scientific">Actinoallomurus vinaceus</name>
    <dbReference type="NCBI Taxonomy" id="1080074"/>
    <lineage>
        <taxon>Bacteria</taxon>
        <taxon>Bacillati</taxon>
        <taxon>Actinomycetota</taxon>
        <taxon>Actinomycetes</taxon>
        <taxon>Streptosporangiales</taxon>
        <taxon>Thermomonosporaceae</taxon>
        <taxon>Actinoallomurus</taxon>
    </lineage>
</organism>